<dbReference type="Pfam" id="PF00646">
    <property type="entry name" value="F-box"/>
    <property type="match status" value="1"/>
</dbReference>
<dbReference type="Proteomes" id="UP000504607">
    <property type="component" value="Chromosome 5"/>
</dbReference>
<dbReference type="FunCoup" id="A0A6I9RDG3">
    <property type="interactions" value="45"/>
</dbReference>
<dbReference type="SMART" id="SM00256">
    <property type="entry name" value="FBOX"/>
    <property type="match status" value="1"/>
</dbReference>
<dbReference type="Gene3D" id="1.20.1280.50">
    <property type="match status" value="1"/>
</dbReference>
<evidence type="ECO:0000259" key="1">
    <source>
        <dbReference type="PROSITE" id="PS50181"/>
    </source>
</evidence>
<gene>
    <name evidence="3" type="primary">LOC105045097</name>
</gene>
<dbReference type="NCBIfam" id="TIGR01640">
    <property type="entry name" value="F_box_assoc_1"/>
    <property type="match status" value="1"/>
</dbReference>
<feature type="domain" description="F-box" evidence="1">
    <location>
        <begin position="5"/>
        <end position="50"/>
    </location>
</feature>
<dbReference type="KEGG" id="egu:105045097"/>
<dbReference type="GeneID" id="105045097"/>
<dbReference type="PROSITE" id="PS50181">
    <property type="entry name" value="FBOX"/>
    <property type="match status" value="1"/>
</dbReference>
<name>A0A6I9RDG3_ELAGV</name>
<dbReference type="Pfam" id="PF08268">
    <property type="entry name" value="FBA_3"/>
    <property type="match status" value="1"/>
</dbReference>
<accession>A0A6I9RDG3</accession>
<evidence type="ECO:0000313" key="2">
    <source>
        <dbReference type="Proteomes" id="UP000504607"/>
    </source>
</evidence>
<proteinExistence type="predicted"/>
<dbReference type="PANTHER" id="PTHR31672:SF13">
    <property type="entry name" value="F-BOX PROTEIN CPR30-LIKE"/>
    <property type="match status" value="1"/>
</dbReference>
<keyword evidence="2" id="KW-1185">Reference proteome</keyword>
<dbReference type="InterPro" id="IPR001810">
    <property type="entry name" value="F-box_dom"/>
</dbReference>
<protein>
    <submittedName>
        <fullName evidence="3">F-box protein At2g02030</fullName>
    </submittedName>
</protein>
<dbReference type="InterPro" id="IPR017451">
    <property type="entry name" value="F-box-assoc_interact_dom"/>
</dbReference>
<organism evidence="2 3">
    <name type="scientific">Elaeis guineensis var. tenera</name>
    <name type="common">Oil palm</name>
    <dbReference type="NCBI Taxonomy" id="51953"/>
    <lineage>
        <taxon>Eukaryota</taxon>
        <taxon>Viridiplantae</taxon>
        <taxon>Streptophyta</taxon>
        <taxon>Embryophyta</taxon>
        <taxon>Tracheophyta</taxon>
        <taxon>Spermatophyta</taxon>
        <taxon>Magnoliopsida</taxon>
        <taxon>Liliopsida</taxon>
        <taxon>Arecaceae</taxon>
        <taxon>Arecoideae</taxon>
        <taxon>Cocoseae</taxon>
        <taxon>Elaeidinae</taxon>
        <taxon>Elaeis</taxon>
    </lineage>
</organism>
<dbReference type="InterPro" id="IPR036047">
    <property type="entry name" value="F-box-like_dom_sf"/>
</dbReference>
<dbReference type="SUPFAM" id="SSF81383">
    <property type="entry name" value="F-box domain"/>
    <property type="match status" value="1"/>
</dbReference>
<evidence type="ECO:0000313" key="3">
    <source>
        <dbReference type="RefSeq" id="XP_010921560.1"/>
    </source>
</evidence>
<dbReference type="OrthoDB" id="681220at2759"/>
<reference evidence="3" key="1">
    <citation type="submission" date="2025-08" db="UniProtKB">
        <authorList>
            <consortium name="RefSeq"/>
        </authorList>
    </citation>
    <scope>IDENTIFICATION</scope>
</reference>
<sequence>METITMKRKSLPEDVVMLILAQLPVKSIMRFRCVSKQWHSLLCSSYFRDLHRSIQDAKGNRHFLISLSHDRLDLCLHAISEDNDDKRPTLVGRITNVAGGHKARLAAPPCEGLVCLSVDEQQSVIVCNPTTREVVCIPDATPHHSKLFDGSLLGLGVDSVTKEHKLVRLFTREGPDSLALPTFEECEVYTLGSAGWRPLGEIPYLLSWRSPALVNGALHWIACAINSGWLCIAAFDLHEERFRPISHPSCFKNSLGWPIMELLEMGGRLCVMHHWRVTGVEIWVLEGYEEGTWVKKHSINIHSIERYHLNELFTHDTHLSTIITANARFCWLSTYLLYTYDPTTGTLRRFDVQSANDYKYCNLCTMSLIPLVDN</sequence>
<dbReference type="PANTHER" id="PTHR31672">
    <property type="entry name" value="BNACNNG10540D PROTEIN"/>
    <property type="match status" value="1"/>
</dbReference>
<dbReference type="RefSeq" id="XP_010921560.1">
    <property type="nucleotide sequence ID" value="XM_010923258.1"/>
</dbReference>
<dbReference type="AlphaFoldDB" id="A0A6I9RDG3"/>
<dbReference type="InterPro" id="IPR013187">
    <property type="entry name" value="F-box-assoc_dom_typ3"/>
</dbReference>
<dbReference type="InParanoid" id="A0A6I9RDG3"/>
<dbReference type="CDD" id="cd22157">
    <property type="entry name" value="F-box_AtFBW1-like"/>
    <property type="match status" value="1"/>
</dbReference>
<dbReference type="InterPro" id="IPR050796">
    <property type="entry name" value="SCF_F-box_component"/>
</dbReference>